<dbReference type="EMBL" id="PSQE01000001">
    <property type="protein sequence ID" value="RHN80305.1"/>
    <property type="molecule type" value="Genomic_DNA"/>
</dbReference>
<keyword evidence="6" id="KW-1185">Reference proteome</keyword>
<feature type="signal peptide" evidence="1">
    <location>
        <begin position="1"/>
        <end position="26"/>
    </location>
</feature>
<dbReference type="GO" id="GO:0046872">
    <property type="term" value="F:metal ion binding"/>
    <property type="evidence" value="ECO:0007669"/>
    <property type="project" value="InterPro"/>
</dbReference>
<feature type="chain" id="PRO_5014571926" evidence="1">
    <location>
        <begin position="27"/>
        <end position="67"/>
    </location>
</feature>
<dbReference type="Proteomes" id="UP000002051">
    <property type="component" value="Unassembled WGS sequence"/>
</dbReference>
<protein>
    <submittedName>
        <fullName evidence="3">Nodule Cysteine-Rich (NCR) secreted peptide</fullName>
    </submittedName>
    <submittedName>
        <fullName evidence="4">Putative Late nodulin</fullName>
    </submittedName>
</protein>
<sequence>MAKTLKFVYAMILFIYIFLVIKNTEAYPPCETVADCPESYFRIYRCENNFCRYREAVRRLRPPLRKK</sequence>
<dbReference type="HOGENOM" id="CLU_181053_1_2_1"/>
<dbReference type="EMBL" id="CM001217">
    <property type="protein sequence ID" value="AES61002.1"/>
    <property type="molecule type" value="Genomic_DNA"/>
</dbReference>
<reference evidence="3 6" key="1">
    <citation type="journal article" date="2011" name="Nature">
        <title>The Medicago genome provides insight into the evolution of rhizobial symbioses.</title>
        <authorList>
            <person name="Young N.D."/>
            <person name="Debelle F."/>
            <person name="Oldroyd G.E."/>
            <person name="Geurts R."/>
            <person name="Cannon S.B."/>
            <person name="Udvardi M.K."/>
            <person name="Benedito V.A."/>
            <person name="Mayer K.F."/>
            <person name="Gouzy J."/>
            <person name="Schoof H."/>
            <person name="Van de Peer Y."/>
            <person name="Proost S."/>
            <person name="Cook D.R."/>
            <person name="Meyers B.C."/>
            <person name="Spannagl M."/>
            <person name="Cheung F."/>
            <person name="De Mita S."/>
            <person name="Krishnakumar V."/>
            <person name="Gundlach H."/>
            <person name="Zhou S."/>
            <person name="Mudge J."/>
            <person name="Bharti A.K."/>
            <person name="Murray J.D."/>
            <person name="Naoumkina M.A."/>
            <person name="Rosen B."/>
            <person name="Silverstein K.A."/>
            <person name="Tang H."/>
            <person name="Rombauts S."/>
            <person name="Zhao P.X."/>
            <person name="Zhou P."/>
            <person name="Barbe V."/>
            <person name="Bardou P."/>
            <person name="Bechner M."/>
            <person name="Bellec A."/>
            <person name="Berger A."/>
            <person name="Berges H."/>
            <person name="Bidwell S."/>
            <person name="Bisseling T."/>
            <person name="Choisne N."/>
            <person name="Couloux A."/>
            <person name="Denny R."/>
            <person name="Deshpande S."/>
            <person name="Dai X."/>
            <person name="Doyle J.J."/>
            <person name="Dudez A.M."/>
            <person name="Farmer A.D."/>
            <person name="Fouteau S."/>
            <person name="Franken C."/>
            <person name="Gibelin C."/>
            <person name="Gish J."/>
            <person name="Goldstein S."/>
            <person name="Gonzalez A.J."/>
            <person name="Green P.J."/>
            <person name="Hallab A."/>
            <person name="Hartog M."/>
            <person name="Hua A."/>
            <person name="Humphray S.J."/>
            <person name="Jeong D.H."/>
            <person name="Jing Y."/>
            <person name="Jocker A."/>
            <person name="Kenton S.M."/>
            <person name="Kim D.J."/>
            <person name="Klee K."/>
            <person name="Lai H."/>
            <person name="Lang C."/>
            <person name="Lin S."/>
            <person name="Macmil S.L."/>
            <person name="Magdelenat G."/>
            <person name="Matthews L."/>
            <person name="McCorrison J."/>
            <person name="Monaghan E.L."/>
            <person name="Mun J.H."/>
            <person name="Najar F.Z."/>
            <person name="Nicholson C."/>
            <person name="Noirot C."/>
            <person name="O'Bleness M."/>
            <person name="Paule C.R."/>
            <person name="Poulain J."/>
            <person name="Prion F."/>
            <person name="Qin B."/>
            <person name="Qu C."/>
            <person name="Retzel E.F."/>
            <person name="Riddle C."/>
            <person name="Sallet E."/>
            <person name="Samain S."/>
            <person name="Samson N."/>
            <person name="Sanders I."/>
            <person name="Saurat O."/>
            <person name="Scarpelli C."/>
            <person name="Schiex T."/>
            <person name="Segurens B."/>
            <person name="Severin A.J."/>
            <person name="Sherrier D.J."/>
            <person name="Shi R."/>
            <person name="Sims S."/>
            <person name="Singer S.R."/>
            <person name="Sinharoy S."/>
            <person name="Sterck L."/>
            <person name="Viollet A."/>
            <person name="Wang B.B."/>
            <person name="Wang K."/>
            <person name="Wang M."/>
            <person name="Wang X."/>
            <person name="Warfsmann J."/>
            <person name="Weissenbach J."/>
            <person name="White D.D."/>
            <person name="White J.D."/>
            <person name="Wiley G.B."/>
            <person name="Wincker P."/>
            <person name="Xing Y."/>
            <person name="Yang L."/>
            <person name="Yao Z."/>
            <person name="Ying F."/>
            <person name="Zhai J."/>
            <person name="Zhou L."/>
            <person name="Zuber A."/>
            <person name="Denarie J."/>
            <person name="Dixon R.A."/>
            <person name="May G.D."/>
            <person name="Schwartz D.C."/>
            <person name="Rogers J."/>
            <person name="Quetier F."/>
            <person name="Town C.D."/>
            <person name="Roe B.A."/>
        </authorList>
    </citation>
    <scope>NUCLEOTIDE SEQUENCE [LARGE SCALE GENOMIC DNA]</scope>
    <source>
        <strain evidence="3">A17</strain>
        <strain evidence="5 6">cv. Jemalong A17</strain>
    </source>
</reference>
<evidence type="ECO:0000259" key="2">
    <source>
        <dbReference type="Pfam" id="PF07127"/>
    </source>
</evidence>
<dbReference type="Pfam" id="PF07127">
    <property type="entry name" value="Nodulin_late"/>
    <property type="match status" value="1"/>
</dbReference>
<evidence type="ECO:0000313" key="6">
    <source>
        <dbReference type="Proteomes" id="UP000002051"/>
    </source>
</evidence>
<feature type="domain" description="Late nodulin" evidence="2">
    <location>
        <begin position="1"/>
        <end position="52"/>
    </location>
</feature>
<evidence type="ECO:0000313" key="5">
    <source>
        <dbReference type="EnsemblPlants" id="AES61002"/>
    </source>
</evidence>
<name>G7I3U8_MEDTR</name>
<dbReference type="EnsemblPlants" id="AES61002">
    <property type="protein sequence ID" value="AES61002"/>
    <property type="gene ID" value="MTR_1g074860"/>
</dbReference>
<dbReference type="Proteomes" id="UP000265566">
    <property type="component" value="Chromosome 1"/>
</dbReference>
<accession>G7I3U8</accession>
<dbReference type="Gramene" id="rna4211">
    <property type="protein sequence ID" value="RHN80305.1"/>
    <property type="gene ID" value="gene4211"/>
</dbReference>
<evidence type="ECO:0000313" key="4">
    <source>
        <dbReference type="EMBL" id="RHN80305.1"/>
    </source>
</evidence>
<dbReference type="InterPro" id="IPR009810">
    <property type="entry name" value="Nodulin_late_dom"/>
</dbReference>
<evidence type="ECO:0000313" key="3">
    <source>
        <dbReference type="EMBL" id="AES61002.1"/>
    </source>
</evidence>
<proteinExistence type="predicted"/>
<keyword evidence="1" id="KW-0732">Signal</keyword>
<reference evidence="5" key="3">
    <citation type="submission" date="2015-04" db="UniProtKB">
        <authorList>
            <consortium name="EnsemblPlants"/>
        </authorList>
    </citation>
    <scope>IDENTIFICATION</scope>
    <source>
        <strain evidence="5">cv. Jemalong A17</strain>
    </source>
</reference>
<reference evidence="3 6" key="2">
    <citation type="journal article" date="2014" name="BMC Genomics">
        <title>An improved genome release (version Mt4.0) for the model legume Medicago truncatula.</title>
        <authorList>
            <person name="Tang H."/>
            <person name="Krishnakumar V."/>
            <person name="Bidwell S."/>
            <person name="Rosen B."/>
            <person name="Chan A."/>
            <person name="Zhou S."/>
            <person name="Gentzbittel L."/>
            <person name="Childs K.L."/>
            <person name="Yandell M."/>
            <person name="Gundlach H."/>
            <person name="Mayer K.F."/>
            <person name="Schwartz D.C."/>
            <person name="Town C.D."/>
        </authorList>
    </citation>
    <scope>GENOME REANNOTATION</scope>
    <source>
        <strain evidence="5 6">cv. Jemalong A17</strain>
    </source>
</reference>
<dbReference type="PaxDb" id="3880-AES61002"/>
<reference evidence="4" key="5">
    <citation type="journal article" date="2018" name="Nat. Plants">
        <title>Whole-genome landscape of Medicago truncatula symbiotic genes.</title>
        <authorList>
            <person name="Pecrix Y."/>
            <person name="Gamas P."/>
            <person name="Carrere S."/>
        </authorList>
    </citation>
    <scope>NUCLEOTIDE SEQUENCE</scope>
    <source>
        <tissue evidence="4">Leaves</tissue>
    </source>
</reference>
<evidence type="ECO:0000256" key="1">
    <source>
        <dbReference type="SAM" id="SignalP"/>
    </source>
</evidence>
<gene>
    <name evidence="3" type="ordered locus">MTR_1g074860</name>
    <name evidence="4" type="ORF">MtrunA17_Chr1g0186801</name>
</gene>
<dbReference type="AlphaFoldDB" id="G7I3U8"/>
<evidence type="ECO:0000313" key="7">
    <source>
        <dbReference type="Proteomes" id="UP000265566"/>
    </source>
</evidence>
<organism evidence="3 6">
    <name type="scientific">Medicago truncatula</name>
    <name type="common">Barrel medic</name>
    <name type="synonym">Medicago tribuloides</name>
    <dbReference type="NCBI Taxonomy" id="3880"/>
    <lineage>
        <taxon>Eukaryota</taxon>
        <taxon>Viridiplantae</taxon>
        <taxon>Streptophyta</taxon>
        <taxon>Embryophyta</taxon>
        <taxon>Tracheophyta</taxon>
        <taxon>Spermatophyta</taxon>
        <taxon>Magnoliopsida</taxon>
        <taxon>eudicotyledons</taxon>
        <taxon>Gunneridae</taxon>
        <taxon>Pentapetalae</taxon>
        <taxon>rosids</taxon>
        <taxon>fabids</taxon>
        <taxon>Fabales</taxon>
        <taxon>Fabaceae</taxon>
        <taxon>Papilionoideae</taxon>
        <taxon>50 kb inversion clade</taxon>
        <taxon>NPAAA clade</taxon>
        <taxon>Hologalegina</taxon>
        <taxon>IRL clade</taxon>
        <taxon>Trifolieae</taxon>
        <taxon>Medicago</taxon>
    </lineage>
</organism>
<reference evidence="7" key="4">
    <citation type="journal article" date="2018" name="Nat. Plants">
        <title>Whole-genome landscape of Medicago truncatula symbiotic genes.</title>
        <authorList>
            <person name="Pecrix Y."/>
            <person name="Staton S.E."/>
            <person name="Sallet E."/>
            <person name="Lelandais-Briere C."/>
            <person name="Moreau S."/>
            <person name="Carrere S."/>
            <person name="Blein T."/>
            <person name="Jardinaud M.F."/>
            <person name="Latrasse D."/>
            <person name="Zouine M."/>
            <person name="Zahm M."/>
            <person name="Kreplak J."/>
            <person name="Mayjonade B."/>
            <person name="Satge C."/>
            <person name="Perez M."/>
            <person name="Cauet S."/>
            <person name="Marande W."/>
            <person name="Chantry-Darmon C."/>
            <person name="Lopez-Roques C."/>
            <person name="Bouchez O."/>
            <person name="Berard A."/>
            <person name="Debelle F."/>
            <person name="Munos S."/>
            <person name="Bendahmane A."/>
            <person name="Berges H."/>
            <person name="Niebel A."/>
            <person name="Buitink J."/>
            <person name="Frugier F."/>
            <person name="Benhamed M."/>
            <person name="Crespi M."/>
            <person name="Gouzy J."/>
            <person name="Gamas P."/>
        </authorList>
    </citation>
    <scope>NUCLEOTIDE SEQUENCE [LARGE SCALE GENOMIC DNA]</scope>
    <source>
        <strain evidence="7">cv. Jemalong A17</strain>
    </source>
</reference>